<protein>
    <submittedName>
        <fullName evidence="3">Haloacid dehalogenase-like family hydrolase, putative</fullName>
    </submittedName>
</protein>
<gene>
    <name evidence="2" type="ORF">TAT_000107300</name>
    <name evidence="3" type="ORF">TAV_000106600</name>
</gene>
<feature type="chain" id="PRO_5036076013" evidence="1">
    <location>
        <begin position="17"/>
        <end position="295"/>
    </location>
</feature>
<evidence type="ECO:0000313" key="3">
    <source>
        <dbReference type="EMBL" id="SVP90360.1"/>
    </source>
</evidence>
<dbReference type="SUPFAM" id="SSF56784">
    <property type="entry name" value="HAD-like"/>
    <property type="match status" value="1"/>
</dbReference>
<dbReference type="AlphaFoldDB" id="A0A3B0MS65"/>
<dbReference type="GO" id="GO:0000287">
    <property type="term" value="F:magnesium ion binding"/>
    <property type="evidence" value="ECO:0007669"/>
    <property type="project" value="TreeGrafter"/>
</dbReference>
<dbReference type="Gene3D" id="3.30.1240.10">
    <property type="match status" value="1"/>
</dbReference>
<dbReference type="PANTHER" id="PTHR10000:SF8">
    <property type="entry name" value="HAD SUPERFAMILY HYDROLASE-LIKE, TYPE 3"/>
    <property type="match status" value="1"/>
</dbReference>
<accession>A0A3B0MS65</accession>
<sequence length="295" mass="34159">MSILSIIIFILIYVSSEPISNFTKPTTLPKYFAIDIDGTFFIDDKTKFQRNVEAFKKLKQKNVTPFFCTGRDIHCTKNLLGDSFFNDTGYNCFPGVYSNGALVYGSDGNLISELKFDLTILEKFIKYIEDNQLKDKTIYLTKEGFYSFETLFDNGKQVLKTLKFKEPTIVTKDELKQKNVVSILIFKDDLSDCEHMKEVYQIVYKKYNYIQLTPSKSNKKEGLQKLLENFKSNENECAFIGDDLNDAEVMEYCYVSFAVADSIDEVKTKAKWLLDKKHDECAFENVVKLLYDDQL</sequence>
<proteinExistence type="predicted"/>
<dbReference type="InterPro" id="IPR023214">
    <property type="entry name" value="HAD_sf"/>
</dbReference>
<dbReference type="InterPro" id="IPR036412">
    <property type="entry name" value="HAD-like_sf"/>
</dbReference>
<evidence type="ECO:0000313" key="2">
    <source>
        <dbReference type="EMBL" id="SVP89220.1"/>
    </source>
</evidence>
<reference evidence="3" key="1">
    <citation type="submission" date="2018-07" db="EMBL/GenBank/DDBJ databases">
        <authorList>
            <person name="Quirk P.G."/>
            <person name="Krulwich T.A."/>
        </authorList>
    </citation>
    <scope>NUCLEOTIDE SEQUENCE</scope>
    <source>
        <strain evidence="3">Anand</strain>
    </source>
</reference>
<dbReference type="NCBIfam" id="TIGR01484">
    <property type="entry name" value="HAD-SF-IIB"/>
    <property type="match status" value="1"/>
</dbReference>
<dbReference type="VEuPathDB" id="PiroplasmaDB:TA16195"/>
<dbReference type="GO" id="GO:0016791">
    <property type="term" value="F:phosphatase activity"/>
    <property type="evidence" value="ECO:0007669"/>
    <property type="project" value="UniProtKB-ARBA"/>
</dbReference>
<name>A0A3B0MS65_THEAN</name>
<dbReference type="EMBL" id="UIVT01000001">
    <property type="protein sequence ID" value="SVP89220.1"/>
    <property type="molecule type" value="Genomic_DNA"/>
</dbReference>
<dbReference type="GO" id="GO:0005829">
    <property type="term" value="C:cytosol"/>
    <property type="evidence" value="ECO:0007669"/>
    <property type="project" value="TreeGrafter"/>
</dbReference>
<dbReference type="InterPro" id="IPR006379">
    <property type="entry name" value="HAD-SF_hydro_IIB"/>
</dbReference>
<dbReference type="PANTHER" id="PTHR10000">
    <property type="entry name" value="PHOSPHOSERINE PHOSPHATASE"/>
    <property type="match status" value="1"/>
</dbReference>
<keyword evidence="3" id="KW-0378">Hydrolase</keyword>
<dbReference type="Gene3D" id="3.40.50.1000">
    <property type="entry name" value="HAD superfamily/HAD-like"/>
    <property type="match status" value="1"/>
</dbReference>
<evidence type="ECO:0000256" key="1">
    <source>
        <dbReference type="SAM" id="SignalP"/>
    </source>
</evidence>
<keyword evidence="1" id="KW-0732">Signal</keyword>
<dbReference type="EMBL" id="UIVS01000001">
    <property type="protein sequence ID" value="SVP90360.1"/>
    <property type="molecule type" value="Genomic_DNA"/>
</dbReference>
<dbReference type="Pfam" id="PF08282">
    <property type="entry name" value="Hydrolase_3"/>
    <property type="match status" value="1"/>
</dbReference>
<feature type="signal peptide" evidence="1">
    <location>
        <begin position="1"/>
        <end position="16"/>
    </location>
</feature>
<organism evidence="3">
    <name type="scientific">Theileria annulata</name>
    <dbReference type="NCBI Taxonomy" id="5874"/>
    <lineage>
        <taxon>Eukaryota</taxon>
        <taxon>Sar</taxon>
        <taxon>Alveolata</taxon>
        <taxon>Apicomplexa</taxon>
        <taxon>Aconoidasida</taxon>
        <taxon>Piroplasmida</taxon>
        <taxon>Theileriidae</taxon>
        <taxon>Theileria</taxon>
    </lineage>
</organism>